<protein>
    <submittedName>
        <fullName evidence="2">Uncharacterized protein</fullName>
    </submittedName>
</protein>
<accession>A0A8J6B5J6</accession>
<gene>
    <name evidence="2" type="ORF">GDO78_015726</name>
</gene>
<dbReference type="AlphaFoldDB" id="A0A8J6B5J6"/>
<keyword evidence="1" id="KW-0812">Transmembrane</keyword>
<organism evidence="2 3">
    <name type="scientific">Eleutherodactylus coqui</name>
    <name type="common">Puerto Rican coqui</name>
    <dbReference type="NCBI Taxonomy" id="57060"/>
    <lineage>
        <taxon>Eukaryota</taxon>
        <taxon>Metazoa</taxon>
        <taxon>Chordata</taxon>
        <taxon>Craniata</taxon>
        <taxon>Vertebrata</taxon>
        <taxon>Euteleostomi</taxon>
        <taxon>Amphibia</taxon>
        <taxon>Batrachia</taxon>
        <taxon>Anura</taxon>
        <taxon>Neobatrachia</taxon>
        <taxon>Hyloidea</taxon>
        <taxon>Eleutherodactylidae</taxon>
        <taxon>Eleutherodactylinae</taxon>
        <taxon>Eleutherodactylus</taxon>
        <taxon>Eleutherodactylus</taxon>
    </lineage>
</organism>
<keyword evidence="3" id="KW-1185">Reference proteome</keyword>
<reference evidence="2" key="1">
    <citation type="thesis" date="2020" institute="ProQuest LLC" country="789 East Eisenhower Parkway, Ann Arbor, MI, USA">
        <title>Comparative Genomics and Chromosome Evolution.</title>
        <authorList>
            <person name="Mudd A.B."/>
        </authorList>
    </citation>
    <scope>NUCLEOTIDE SEQUENCE</scope>
    <source>
        <strain evidence="2">HN-11 Male</strain>
        <tissue evidence="2">Kidney and liver</tissue>
    </source>
</reference>
<dbReference type="Proteomes" id="UP000770717">
    <property type="component" value="Unassembled WGS sequence"/>
</dbReference>
<dbReference type="OrthoDB" id="294730at2759"/>
<feature type="non-terminal residue" evidence="2">
    <location>
        <position position="1"/>
    </location>
</feature>
<evidence type="ECO:0000256" key="1">
    <source>
        <dbReference type="SAM" id="Phobius"/>
    </source>
</evidence>
<name>A0A8J6B5J6_ELECQ</name>
<proteinExistence type="predicted"/>
<feature type="transmembrane region" description="Helical" evidence="1">
    <location>
        <begin position="124"/>
        <end position="146"/>
    </location>
</feature>
<sequence length="148" mass="16514">RSVLRRAIEGLTMEGDESPLLYPSLFEECAKNHFSGLDARSRRPFHIDPSYITSINDDPPRVTSHAAAMNKRIHYYSKLRPPSEQSLIAPDHVIPAPEEIYVYSPLGTALKINGGDGSEKNSSVVTIFMIWNTMMGTSILSIPWGIKQ</sequence>
<comment type="caution">
    <text evidence="2">The sequence shown here is derived from an EMBL/GenBank/DDBJ whole genome shotgun (WGS) entry which is preliminary data.</text>
</comment>
<evidence type="ECO:0000313" key="3">
    <source>
        <dbReference type="Proteomes" id="UP000770717"/>
    </source>
</evidence>
<feature type="non-terminal residue" evidence="2">
    <location>
        <position position="148"/>
    </location>
</feature>
<keyword evidence="1" id="KW-0472">Membrane</keyword>
<keyword evidence="1" id="KW-1133">Transmembrane helix</keyword>
<evidence type="ECO:0000313" key="2">
    <source>
        <dbReference type="EMBL" id="KAG9461796.1"/>
    </source>
</evidence>
<dbReference type="EMBL" id="WNTK01016468">
    <property type="protein sequence ID" value="KAG9461796.1"/>
    <property type="molecule type" value="Genomic_DNA"/>
</dbReference>